<dbReference type="Gene3D" id="3.30.450.380">
    <property type="match status" value="1"/>
</dbReference>
<sequence>MDLTLIGTLAARDGLITSAPLVKPKASTTKRDDLSIDREIYAKLRAHVQETARRQMRLDEMAQSRDAVARNRFKSMVLQAVRDLDVRVAVTETEALVQKLYDDILGFGPLEKYFFDPDVTEIKILRWDHIRIEKHGREFRVEDRFENEEHARNVVDRMIAPTGRRLDLANPRVNARLFDGSRLIAHIPPVAVEGITATIRRFRKDMTVENLMKRGVMSPEVLEFLKAAVRARMNIIISGGTSSGKTTLLNCLASFIPDEESLITIEDPAELQLQHDNVRRLEARPANLEGQGAVTQRDLMVDALRMAPKRIIIGECRAGETFDMLQAMNTGHAGSMSTAHANSARHCIRRLANMVQMAELDLPYDAIIDQIADAINLIIHVLKDRDGRRRLDHIVEILGVKRSVDGRSVDVELNELWRYDPETGTFVWTAKECRCRETLVRDGGWRCPW</sequence>
<dbReference type="GO" id="GO:0016887">
    <property type="term" value="F:ATP hydrolysis activity"/>
    <property type="evidence" value="ECO:0007669"/>
    <property type="project" value="InterPro"/>
</dbReference>
<dbReference type="Gene3D" id="3.40.50.300">
    <property type="entry name" value="P-loop containing nucleotide triphosphate hydrolases"/>
    <property type="match status" value="1"/>
</dbReference>
<gene>
    <name evidence="3" type="ORF">Maut_00667</name>
    <name evidence="4" type="ORF">MTAT_16600</name>
</gene>
<dbReference type="Proteomes" id="UP000322283">
    <property type="component" value="Unassembled WGS sequence"/>
</dbReference>
<reference evidence="3 5" key="1">
    <citation type="submission" date="2016-08" db="EMBL/GenBank/DDBJ databases">
        <title>Moorella thermoacetica DSM 103132.</title>
        <authorList>
            <person name="Jendresen C.B."/>
            <person name="Redl S.M."/>
            <person name="Jensen T.O."/>
            <person name="Nielsen A.T."/>
        </authorList>
    </citation>
    <scope>NUCLEOTIDE SEQUENCE [LARGE SCALE GENOMIC DNA]</scope>
    <source>
        <strain evidence="3 5">DSM 103132</strain>
    </source>
</reference>
<accession>A0AAC9MTW7</accession>
<dbReference type="PANTHER" id="PTHR30486">
    <property type="entry name" value="TWITCHING MOTILITY PROTEIN PILT"/>
    <property type="match status" value="1"/>
</dbReference>
<reference evidence="4 6" key="2">
    <citation type="submission" date="2019-05" db="EMBL/GenBank/DDBJ databases">
        <title>Genome sequence of Moorella thermoacetica ATCC 33924.</title>
        <authorList>
            <person name="Poehlein A."/>
            <person name="Bengelsdorf F.R."/>
            <person name="Duerre P."/>
            <person name="Daniel R."/>
        </authorList>
    </citation>
    <scope>NUCLEOTIDE SEQUENCE [LARGE SCALE GENOMIC DNA]</scope>
    <source>
        <strain evidence="4 6">ATCC 33924</strain>
    </source>
</reference>
<comment type="similarity">
    <text evidence="1">Belongs to the GSP E family.</text>
</comment>
<dbReference type="EMBL" id="VCDX01000005">
    <property type="protein sequence ID" value="TYL12837.1"/>
    <property type="molecule type" value="Genomic_DNA"/>
</dbReference>
<dbReference type="InterPro" id="IPR027417">
    <property type="entry name" value="P-loop_NTPase"/>
</dbReference>
<dbReference type="InterPro" id="IPR001482">
    <property type="entry name" value="T2SS/T4SS_dom"/>
</dbReference>
<dbReference type="SUPFAM" id="SSF52540">
    <property type="entry name" value="P-loop containing nucleoside triphosphate hydrolases"/>
    <property type="match status" value="1"/>
</dbReference>
<dbReference type="Proteomes" id="UP000094598">
    <property type="component" value="Chromosome"/>
</dbReference>
<protein>
    <submittedName>
        <fullName evidence="3">Conjugal transfer protein</fullName>
    </submittedName>
</protein>
<evidence type="ECO:0000313" key="5">
    <source>
        <dbReference type="Proteomes" id="UP000094598"/>
    </source>
</evidence>
<organism evidence="3 5">
    <name type="scientific">Neomoorella thermoacetica</name>
    <name type="common">Clostridium thermoaceticum</name>
    <dbReference type="NCBI Taxonomy" id="1525"/>
    <lineage>
        <taxon>Bacteria</taxon>
        <taxon>Bacillati</taxon>
        <taxon>Bacillota</taxon>
        <taxon>Clostridia</taxon>
        <taxon>Neomoorellales</taxon>
        <taxon>Neomoorellaceae</taxon>
        <taxon>Neomoorella</taxon>
    </lineage>
</organism>
<dbReference type="CDD" id="cd01130">
    <property type="entry name" value="VirB11-like_ATPase"/>
    <property type="match status" value="1"/>
</dbReference>
<evidence type="ECO:0000259" key="2">
    <source>
        <dbReference type="Pfam" id="PF00437"/>
    </source>
</evidence>
<keyword evidence="6" id="KW-1185">Reference proteome</keyword>
<dbReference type="RefSeq" id="WP_081328478.1">
    <property type="nucleotide sequence ID" value="NZ_CP017019.1"/>
</dbReference>
<evidence type="ECO:0000313" key="6">
    <source>
        <dbReference type="Proteomes" id="UP000322283"/>
    </source>
</evidence>
<proteinExistence type="inferred from homology"/>
<name>A0AAC9MTW7_NEOTH</name>
<evidence type="ECO:0000256" key="1">
    <source>
        <dbReference type="ARBA" id="ARBA00006611"/>
    </source>
</evidence>
<dbReference type="EMBL" id="CP017019">
    <property type="protein sequence ID" value="AOQ23130.1"/>
    <property type="molecule type" value="Genomic_DNA"/>
</dbReference>
<dbReference type="InterPro" id="IPR050921">
    <property type="entry name" value="T4SS_GSP_E_ATPase"/>
</dbReference>
<dbReference type="AlphaFoldDB" id="A0AAC9MTW7"/>
<evidence type="ECO:0000313" key="3">
    <source>
        <dbReference type="EMBL" id="AOQ23130.1"/>
    </source>
</evidence>
<dbReference type="PANTHER" id="PTHR30486:SF15">
    <property type="entry name" value="TYPE II_IV SECRETION SYSTEM ATPASE"/>
    <property type="match status" value="1"/>
</dbReference>
<dbReference type="Pfam" id="PF00437">
    <property type="entry name" value="T2SSE"/>
    <property type="match status" value="1"/>
</dbReference>
<evidence type="ECO:0000313" key="4">
    <source>
        <dbReference type="EMBL" id="TYL12837.1"/>
    </source>
</evidence>
<feature type="domain" description="Bacterial type II secretion system protein E" evidence="2">
    <location>
        <begin position="107"/>
        <end position="382"/>
    </location>
</feature>